<evidence type="ECO:0000256" key="8">
    <source>
        <dbReference type="ARBA" id="ARBA00023175"/>
    </source>
</evidence>
<keyword evidence="6 10" id="KW-0067">ATP-binding</keyword>
<feature type="coiled-coil region" evidence="11">
    <location>
        <begin position="1103"/>
        <end position="1130"/>
    </location>
</feature>
<evidence type="ECO:0000256" key="3">
    <source>
        <dbReference type="ARBA" id="ARBA00022553"/>
    </source>
</evidence>
<keyword evidence="8 10" id="KW-0505">Motor protein</keyword>
<evidence type="ECO:0000256" key="10">
    <source>
        <dbReference type="PROSITE-ProRule" id="PRU00283"/>
    </source>
</evidence>
<dbReference type="GO" id="GO:0051231">
    <property type="term" value="P:spindle elongation"/>
    <property type="evidence" value="ECO:0007669"/>
    <property type="project" value="TreeGrafter"/>
</dbReference>
<protein>
    <submittedName>
        <fullName evidence="15">Kinesin-like protein KIF20B isoform X1</fullName>
    </submittedName>
</protein>
<dbReference type="InterPro" id="IPR047149">
    <property type="entry name" value="KIF11-like"/>
</dbReference>
<name>A0A6P8RC97_GEOSA</name>
<dbReference type="GO" id="GO:0005634">
    <property type="term" value="C:nucleus"/>
    <property type="evidence" value="ECO:0007669"/>
    <property type="project" value="TreeGrafter"/>
</dbReference>
<evidence type="ECO:0000313" key="14">
    <source>
        <dbReference type="Proteomes" id="UP000515159"/>
    </source>
</evidence>
<keyword evidence="3" id="KW-0597">Phosphoprotein</keyword>
<dbReference type="PRINTS" id="PR00380">
    <property type="entry name" value="KINESINHEAVY"/>
</dbReference>
<accession>A0A6P8RC97</accession>
<dbReference type="RefSeq" id="XP_033799403.1">
    <property type="nucleotide sequence ID" value="XM_033943512.1"/>
</dbReference>
<dbReference type="Proteomes" id="UP000515159">
    <property type="component" value="Chromosome 4"/>
</dbReference>
<feature type="coiled-coil region" evidence="11">
    <location>
        <begin position="593"/>
        <end position="627"/>
    </location>
</feature>
<dbReference type="GO" id="GO:0005524">
    <property type="term" value="F:ATP binding"/>
    <property type="evidence" value="ECO:0007669"/>
    <property type="project" value="UniProtKB-UniRule"/>
</dbReference>
<keyword evidence="5 10" id="KW-0547">Nucleotide-binding</keyword>
<evidence type="ECO:0000313" key="15">
    <source>
        <dbReference type="RefSeq" id="XP_033799403.1"/>
    </source>
</evidence>
<reference evidence="15" key="1">
    <citation type="submission" date="2025-08" db="UniProtKB">
        <authorList>
            <consortium name="RefSeq"/>
        </authorList>
    </citation>
    <scope>IDENTIFICATION</scope>
</reference>
<dbReference type="GO" id="GO:0008017">
    <property type="term" value="F:microtubule binding"/>
    <property type="evidence" value="ECO:0007669"/>
    <property type="project" value="InterPro"/>
</dbReference>
<dbReference type="GO" id="GO:0007018">
    <property type="term" value="P:microtubule-based movement"/>
    <property type="evidence" value="ECO:0007669"/>
    <property type="project" value="InterPro"/>
</dbReference>
<keyword evidence="14" id="KW-1185">Reference proteome</keyword>
<proteinExistence type="inferred from homology"/>
<feature type="compositionally biased region" description="Polar residues" evidence="12">
    <location>
        <begin position="1748"/>
        <end position="1766"/>
    </location>
</feature>
<evidence type="ECO:0000256" key="7">
    <source>
        <dbReference type="ARBA" id="ARBA00023054"/>
    </source>
</evidence>
<feature type="binding site" evidence="10">
    <location>
        <begin position="168"/>
        <end position="175"/>
    </location>
    <ligand>
        <name>ATP</name>
        <dbReference type="ChEBI" id="CHEBI:30616"/>
    </ligand>
</feature>
<feature type="coiled-coil region" evidence="11">
    <location>
        <begin position="928"/>
        <end position="955"/>
    </location>
</feature>
<dbReference type="InterPro" id="IPR036961">
    <property type="entry name" value="Kinesin_motor_dom_sf"/>
</dbReference>
<evidence type="ECO:0000256" key="11">
    <source>
        <dbReference type="SAM" id="Coils"/>
    </source>
</evidence>
<comment type="similarity">
    <text evidence="10">Belongs to the TRAFAC class myosin-kinesin ATPase superfamily. Kinesin family.</text>
</comment>
<dbReference type="PANTHER" id="PTHR47970">
    <property type="entry name" value="KINESIN-LIKE PROTEIN KIF11"/>
    <property type="match status" value="1"/>
</dbReference>
<feature type="coiled-coil region" evidence="11">
    <location>
        <begin position="984"/>
        <end position="1011"/>
    </location>
</feature>
<dbReference type="PROSITE" id="PS00411">
    <property type="entry name" value="KINESIN_MOTOR_1"/>
    <property type="match status" value="1"/>
</dbReference>
<feature type="region of interest" description="Disordered" evidence="12">
    <location>
        <begin position="879"/>
        <end position="904"/>
    </location>
</feature>
<feature type="compositionally biased region" description="Low complexity" evidence="12">
    <location>
        <begin position="1654"/>
        <end position="1668"/>
    </location>
</feature>
<organism evidence="14 15">
    <name type="scientific">Geotrypetes seraphini</name>
    <name type="common">Gaboon caecilian</name>
    <name type="synonym">Caecilia seraphini</name>
    <dbReference type="NCBI Taxonomy" id="260995"/>
    <lineage>
        <taxon>Eukaryota</taxon>
        <taxon>Metazoa</taxon>
        <taxon>Chordata</taxon>
        <taxon>Craniata</taxon>
        <taxon>Vertebrata</taxon>
        <taxon>Euteleostomi</taxon>
        <taxon>Amphibia</taxon>
        <taxon>Gymnophiona</taxon>
        <taxon>Geotrypetes</taxon>
    </lineage>
</organism>
<dbReference type="SUPFAM" id="SSF52540">
    <property type="entry name" value="P-loop containing nucleoside triphosphate hydrolases"/>
    <property type="match status" value="1"/>
</dbReference>
<dbReference type="InParanoid" id="A0A6P8RC97"/>
<dbReference type="CDD" id="cd21786">
    <property type="entry name" value="RBD_KIF20B"/>
    <property type="match status" value="1"/>
</dbReference>
<dbReference type="KEGG" id="gsh:117359995"/>
<feature type="coiled-coil region" evidence="11">
    <location>
        <begin position="746"/>
        <end position="784"/>
    </location>
</feature>
<feature type="region of interest" description="Disordered" evidence="12">
    <location>
        <begin position="1747"/>
        <end position="1801"/>
    </location>
</feature>
<feature type="region of interest" description="Disordered" evidence="12">
    <location>
        <begin position="1"/>
        <end position="21"/>
    </location>
</feature>
<dbReference type="GeneID" id="117359995"/>
<feature type="region of interest" description="Disordered" evidence="12">
    <location>
        <begin position="1434"/>
        <end position="1455"/>
    </location>
</feature>
<dbReference type="FunCoup" id="A0A6P8RC97">
    <property type="interactions" value="1312"/>
</dbReference>
<dbReference type="GO" id="GO:0072686">
    <property type="term" value="C:mitotic spindle"/>
    <property type="evidence" value="ECO:0007669"/>
    <property type="project" value="TreeGrafter"/>
</dbReference>
<evidence type="ECO:0000256" key="2">
    <source>
        <dbReference type="ARBA" id="ARBA00022490"/>
    </source>
</evidence>
<evidence type="ECO:0000259" key="13">
    <source>
        <dbReference type="PROSITE" id="PS50067"/>
    </source>
</evidence>
<gene>
    <name evidence="15" type="primary">KIF20B</name>
</gene>
<feature type="region of interest" description="Disordered" evidence="12">
    <location>
        <begin position="1645"/>
        <end position="1692"/>
    </location>
</feature>
<evidence type="ECO:0000256" key="6">
    <source>
        <dbReference type="ARBA" id="ARBA00022840"/>
    </source>
</evidence>
<dbReference type="Gene3D" id="3.40.850.10">
    <property type="entry name" value="Kinesin motor domain"/>
    <property type="match status" value="1"/>
</dbReference>
<dbReference type="OrthoDB" id="123929at2759"/>
<dbReference type="GO" id="GO:0008574">
    <property type="term" value="F:plus-end-directed microtubule motor activity"/>
    <property type="evidence" value="ECO:0007669"/>
    <property type="project" value="TreeGrafter"/>
</dbReference>
<evidence type="ECO:0000256" key="1">
    <source>
        <dbReference type="ARBA" id="ARBA00004186"/>
    </source>
</evidence>
<keyword evidence="7 11" id="KW-0175">Coiled coil</keyword>
<feature type="compositionally biased region" description="Polar residues" evidence="12">
    <location>
        <begin position="1781"/>
        <end position="1795"/>
    </location>
</feature>
<evidence type="ECO:0000256" key="9">
    <source>
        <dbReference type="ARBA" id="ARBA00023212"/>
    </source>
</evidence>
<keyword evidence="2" id="KW-0963">Cytoplasm</keyword>
<dbReference type="InterPro" id="IPR027417">
    <property type="entry name" value="P-loop_NTPase"/>
</dbReference>
<evidence type="ECO:0000256" key="5">
    <source>
        <dbReference type="ARBA" id="ARBA00022741"/>
    </source>
</evidence>
<dbReference type="CTD" id="9585"/>
<comment type="subcellular location">
    <subcellularLocation>
        <location evidence="1">Cytoplasm</location>
        <location evidence="1">Cytoskeleton</location>
        <location evidence="1">Spindle</location>
    </subcellularLocation>
</comment>
<dbReference type="GO" id="GO:0005876">
    <property type="term" value="C:spindle microtubule"/>
    <property type="evidence" value="ECO:0007669"/>
    <property type="project" value="TreeGrafter"/>
</dbReference>
<evidence type="ECO:0000256" key="4">
    <source>
        <dbReference type="ARBA" id="ARBA00022701"/>
    </source>
</evidence>
<dbReference type="InterPro" id="IPR019821">
    <property type="entry name" value="Kinesin_motor_CS"/>
</dbReference>
<keyword evidence="4" id="KW-0493">Microtubule</keyword>
<dbReference type="PROSITE" id="PS50067">
    <property type="entry name" value="KINESIN_MOTOR_2"/>
    <property type="match status" value="1"/>
</dbReference>
<dbReference type="PANTHER" id="PTHR47970:SF29">
    <property type="entry name" value="KINESIN FAMILY MEMBER 20B"/>
    <property type="match status" value="1"/>
</dbReference>
<feature type="compositionally biased region" description="Polar residues" evidence="12">
    <location>
        <begin position="1676"/>
        <end position="1689"/>
    </location>
</feature>
<dbReference type="GO" id="GO:0090307">
    <property type="term" value="P:mitotic spindle assembly"/>
    <property type="evidence" value="ECO:0007669"/>
    <property type="project" value="TreeGrafter"/>
</dbReference>
<dbReference type="InterPro" id="IPR001752">
    <property type="entry name" value="Kinesin_motor_dom"/>
</dbReference>
<evidence type="ECO:0000256" key="12">
    <source>
        <dbReference type="SAM" id="MobiDB-lite"/>
    </source>
</evidence>
<dbReference type="Pfam" id="PF00225">
    <property type="entry name" value="Kinesin"/>
    <property type="match status" value="1"/>
</dbReference>
<feature type="domain" description="Kinesin motor" evidence="13">
    <location>
        <begin position="73"/>
        <end position="500"/>
    </location>
</feature>
<dbReference type="SMART" id="SM00129">
    <property type="entry name" value="KISc"/>
    <property type="match status" value="1"/>
</dbReference>
<sequence length="1892" mass="216976">MIAPWCVGDPSDMEPHGNQLPPLRPSYMAGTEESVRTDPVRVEDLRTNLFEEFSLACSNFAPSQRNSAEGREPLEVYIRVKPFSALEIEQNESQDCISIQDDSSILLKAPRNSVDRLSEKSYTQLAQKFTFSRVFGPETTQAEFFEGTVRQPVKEFLQGQNRLIFTYGITNAGKTYTFQGTPNDAGILPRSMNMLFDSIQGRLYSRMDLKPQRCRDYIRLTDDQVKTEIEAKNAILRQMKEADHSKIASETTDNSLEGSLQNSNVLSGIEEHVKETDQFGFGAENSVKFSIWISFCEIYNECIYDLLDPISSDKLNKRKTLRLAQDIKGCSFIKDLQWIQVSNSKEAHKLLNLGKKYQSIACTKLNSVSSRSHSIFSIRLLRIEDTDGPRVTRISELSLCDLAGSERCTKTQNEGHRLKESGNINTSLLILGKCINALKNSQQSKLQQHVPFRESKLTHYLQSFFCGKGKICTIVNISQSASAYDETLNVLKFSAVAQKILILDTSSKLPQAAPLGQKKSARDVSFIINNADNKMWVSRKRVTVQWDSLLEDVMEDEGHDDSMDETFEVQEQQNCLEERTVSEEEEKNEETEVVLKMEQYQRLLDLIEDLKNKLKNEKKEKLFMELKIREEVAKEFTQHFVQQENNFSEYLERERELFEDRCDERVQIFKNLVTECTKEGDTVEEEVDSESFSTQLSTKVPLMKEAGDLPLENFIDSMQSDLTVIKKQAMEAQLHISSISDSQEANADFDKKLAQTTDELAKIKEELAKKTHELEEHMNKMSIKTVQLEEATMKIAVQNTRIEDLISIVHEKENAITKLQDLVSYWEKKMEDYDKTVNNIKGEVLRLNGKVLNDNIQLDESKENNETLGRKRLSVQHVLEEQPPTKKGPTSTTYSTPAADHDKHEKVHQHFLGKTAIMMLQDEPESQLTVVTKELEKEKAEKQELNAQVTKWQLALSISEKKALEFGEEVEQIKSSYGKLISELQIQKEIIKDKDEKVKKLLEEVEDSKQHISEKVSQVKAMQFKIDELGKLADDSKTVDLGAINLKDFLDSQKDHKEKIQLIHSQTCADLEITNATRAAQECAFHHAIEGLWKECQRLVKASSHKNHQIRELEKQLIDLRKEVDENDNNKLKLAEITVTTKLLKEKENLAAHLEECLLESTRLLEAEKQCVFEANAKESELTKQASDYQVQLGKLEENLKEKESAVLDLEKNLASIQEKYQHSEKIIIELNKQEIKLEDLQNKLESVQCLLEEKGREEEIKKEETEQLKKELEDSSAQVQTLTMELQKKDEIYTDLKEKLADAKKQIQQVEKEVSTMREERKLLTNKVNEYEKSKEQMSRELDIKQRIIQQLKKELANEKLEEVSKLYRDTYEDLQAKEKIIEDMRLTLMEQEQTQIEQDQALEAKVEENEKLVAELKGLKQRNKELKNIRINGQESEKTSAGQEASNTETVSTEVTMLQNKLKECEEKYSTDRKKWLEEKMILITQAKEAEQQRNKEMRKYVEDRERHTKLQTEVEAASAQLLAKDRDLQKWREERDQLVAALEVQLKTLLSSNKEKDEEIEKLRVSLAEGTEKEKQTELRIQMMERNEVIKELKQFSDEESFKAVQAVGPSVTETEDYALMQQPVEVETVSNDAAEQSLQLNSKHSKETEAASQCSSSNVSSGNESEGHSETVLDSSEMSNESQKVSRFPKPELEIHFTPLQPNKIAVKHQGSALPVMVKISRTAKKRKSSEIEEVMVKRENRKNATLSSTISTPPLQYNAATGNKEEKDATRLPLQKGSSLKNQISSSSTRSLRKKDGTLQKLGDLLHSSPTILHTKAKKLIETISSPKPVEVSNAEFLPKAKRGRRKLYTTDISSPLDIPIHSIMNRNEKESDHLIIKRRLRTKTAR</sequence>
<keyword evidence="9" id="KW-0206">Cytoskeleton</keyword>